<dbReference type="AlphaFoldDB" id="A0AAF0Y2J7"/>
<sequence>MDAAAPAAATLSKPRQSQLTRLYRPPSKTKTTSASWFPRGTAGQLRFDTAPGNAGPVLGV</sequence>
<reference evidence="2" key="1">
    <citation type="submission" date="2023-10" db="EMBL/GenBank/DDBJ databases">
        <authorList>
            <person name="Noh H."/>
        </authorList>
    </citation>
    <scope>NUCLEOTIDE SEQUENCE</scope>
    <source>
        <strain evidence="2">DUCC4014</strain>
    </source>
</reference>
<dbReference type="RefSeq" id="XP_062625160.1">
    <property type="nucleotide sequence ID" value="XM_062769176.1"/>
</dbReference>
<organism evidence="2 3">
    <name type="scientific">Vanrija pseudolonga</name>
    <dbReference type="NCBI Taxonomy" id="143232"/>
    <lineage>
        <taxon>Eukaryota</taxon>
        <taxon>Fungi</taxon>
        <taxon>Dikarya</taxon>
        <taxon>Basidiomycota</taxon>
        <taxon>Agaricomycotina</taxon>
        <taxon>Tremellomycetes</taxon>
        <taxon>Trichosporonales</taxon>
        <taxon>Trichosporonaceae</taxon>
        <taxon>Vanrija</taxon>
    </lineage>
</organism>
<keyword evidence="3" id="KW-1185">Reference proteome</keyword>
<dbReference type="EMBL" id="CP086715">
    <property type="protein sequence ID" value="WOO79128.1"/>
    <property type="molecule type" value="Genomic_DNA"/>
</dbReference>
<dbReference type="GeneID" id="87805913"/>
<evidence type="ECO:0000313" key="2">
    <source>
        <dbReference type="EMBL" id="WOO79128.1"/>
    </source>
</evidence>
<feature type="region of interest" description="Disordered" evidence="1">
    <location>
        <begin position="1"/>
        <end position="60"/>
    </location>
</feature>
<evidence type="ECO:0000313" key="3">
    <source>
        <dbReference type="Proteomes" id="UP000827549"/>
    </source>
</evidence>
<name>A0AAF0Y2J7_9TREE</name>
<protein>
    <submittedName>
        <fullName evidence="2">Uncharacterized protein</fullName>
    </submittedName>
</protein>
<dbReference type="Proteomes" id="UP000827549">
    <property type="component" value="Chromosome 2"/>
</dbReference>
<evidence type="ECO:0000256" key="1">
    <source>
        <dbReference type="SAM" id="MobiDB-lite"/>
    </source>
</evidence>
<accession>A0AAF0Y2J7</accession>
<gene>
    <name evidence="2" type="ORF">LOC62_02G002666</name>
</gene>
<proteinExistence type="predicted"/>